<proteinExistence type="predicted"/>
<evidence type="ECO:0000313" key="2">
    <source>
        <dbReference type="Proteomes" id="UP000054477"/>
    </source>
</evidence>
<keyword evidence="2" id="KW-1185">Reference proteome</keyword>
<dbReference type="EMBL" id="KN838818">
    <property type="protein sequence ID" value="KIJ93921.1"/>
    <property type="molecule type" value="Genomic_DNA"/>
</dbReference>
<reference evidence="2" key="2">
    <citation type="submission" date="2015-01" db="EMBL/GenBank/DDBJ databases">
        <title>Evolutionary Origins and Diversification of the Mycorrhizal Mutualists.</title>
        <authorList>
            <consortium name="DOE Joint Genome Institute"/>
            <consortium name="Mycorrhizal Genomics Consortium"/>
            <person name="Kohler A."/>
            <person name="Kuo A."/>
            <person name="Nagy L.G."/>
            <person name="Floudas D."/>
            <person name="Copeland A."/>
            <person name="Barry K.W."/>
            <person name="Cichocki N."/>
            <person name="Veneault-Fourrey C."/>
            <person name="LaButti K."/>
            <person name="Lindquist E.A."/>
            <person name="Lipzen A."/>
            <person name="Lundell T."/>
            <person name="Morin E."/>
            <person name="Murat C."/>
            <person name="Riley R."/>
            <person name="Ohm R."/>
            <person name="Sun H."/>
            <person name="Tunlid A."/>
            <person name="Henrissat B."/>
            <person name="Grigoriev I.V."/>
            <person name="Hibbett D.S."/>
            <person name="Martin F."/>
        </authorList>
    </citation>
    <scope>NUCLEOTIDE SEQUENCE [LARGE SCALE GENOMIC DNA]</scope>
    <source>
        <strain evidence="2">LaAM-08-1</strain>
    </source>
</reference>
<evidence type="ECO:0000313" key="1">
    <source>
        <dbReference type="EMBL" id="KIJ93921.1"/>
    </source>
</evidence>
<name>A0A0C9X8H5_9AGAR</name>
<dbReference type="AlphaFoldDB" id="A0A0C9X8H5"/>
<dbReference type="HOGENOM" id="CLU_1532814_0_0_1"/>
<dbReference type="OrthoDB" id="3065631at2759"/>
<sequence>MQISPNAAFDVVERRIQTLTSILQNMNRRRFPASNGNAIAVTGSSLTNEELPTLVVTQNPFGSEFGVKEKTKSSRTFEEVVNGDKNSKLPQHISDVWTAIDSYDPNVKGQFHSFCLFVIARCFRKLSKRVSRDKGCWGVSVSQKVYEWTPLSQELEDVRWITPRMGTSSPPPTWN</sequence>
<reference evidence="1 2" key="1">
    <citation type="submission" date="2014-04" db="EMBL/GenBank/DDBJ databases">
        <authorList>
            <consortium name="DOE Joint Genome Institute"/>
            <person name="Kuo A."/>
            <person name="Kohler A."/>
            <person name="Nagy L.G."/>
            <person name="Floudas D."/>
            <person name="Copeland A."/>
            <person name="Barry K.W."/>
            <person name="Cichocki N."/>
            <person name="Veneault-Fourrey C."/>
            <person name="LaButti K."/>
            <person name="Lindquist E.A."/>
            <person name="Lipzen A."/>
            <person name="Lundell T."/>
            <person name="Morin E."/>
            <person name="Murat C."/>
            <person name="Sun H."/>
            <person name="Tunlid A."/>
            <person name="Henrissat B."/>
            <person name="Grigoriev I.V."/>
            <person name="Hibbett D.S."/>
            <person name="Martin F."/>
            <person name="Nordberg H.P."/>
            <person name="Cantor M.N."/>
            <person name="Hua S.X."/>
        </authorList>
    </citation>
    <scope>NUCLEOTIDE SEQUENCE [LARGE SCALE GENOMIC DNA]</scope>
    <source>
        <strain evidence="1 2">LaAM-08-1</strain>
    </source>
</reference>
<organism evidence="1 2">
    <name type="scientific">Laccaria amethystina LaAM-08-1</name>
    <dbReference type="NCBI Taxonomy" id="1095629"/>
    <lineage>
        <taxon>Eukaryota</taxon>
        <taxon>Fungi</taxon>
        <taxon>Dikarya</taxon>
        <taxon>Basidiomycota</taxon>
        <taxon>Agaricomycotina</taxon>
        <taxon>Agaricomycetes</taxon>
        <taxon>Agaricomycetidae</taxon>
        <taxon>Agaricales</taxon>
        <taxon>Agaricineae</taxon>
        <taxon>Hydnangiaceae</taxon>
        <taxon>Laccaria</taxon>
    </lineage>
</organism>
<gene>
    <name evidence="1" type="ORF">K443DRAFT_376416</name>
</gene>
<protein>
    <submittedName>
        <fullName evidence="1">Uncharacterized protein</fullName>
    </submittedName>
</protein>
<accession>A0A0C9X8H5</accession>
<dbReference type="Proteomes" id="UP000054477">
    <property type="component" value="Unassembled WGS sequence"/>
</dbReference>